<evidence type="ECO:0000256" key="1">
    <source>
        <dbReference type="ARBA" id="ARBA00004167"/>
    </source>
</evidence>
<dbReference type="InterPro" id="IPR037682">
    <property type="entry name" value="TonB_C"/>
</dbReference>
<dbReference type="AlphaFoldDB" id="A0AAE9MDY7"/>
<keyword evidence="7" id="KW-1185">Reference proteome</keyword>
<keyword evidence="2" id="KW-0812">Transmembrane</keyword>
<keyword evidence="4" id="KW-0472">Membrane</keyword>
<dbReference type="PROSITE" id="PS51257">
    <property type="entry name" value="PROKAR_LIPOPROTEIN"/>
    <property type="match status" value="1"/>
</dbReference>
<accession>A0AAE9MDY7</accession>
<evidence type="ECO:0000313" key="6">
    <source>
        <dbReference type="EMBL" id="USV56655.1"/>
    </source>
</evidence>
<dbReference type="NCBIfam" id="TIGR01352">
    <property type="entry name" value="tonB_Cterm"/>
    <property type="match status" value="1"/>
</dbReference>
<sequence length="131" mass="14652">MKWKVAVWSGLVLALLQGCSSRSEVALDRAPIVIPLDQLSHYWIQENQRSFFGDDEPVRRPAKPVKGYVEVRYLIDSNGMPTKPEVVAAEPPGELEQSALATLSRLRYSPAEGNPDAHPVQVVNRFEIEIN</sequence>
<evidence type="ECO:0000256" key="2">
    <source>
        <dbReference type="ARBA" id="ARBA00022692"/>
    </source>
</evidence>
<keyword evidence="3" id="KW-1133">Transmembrane helix</keyword>
<name>A0AAE9MDY7_9GAMM</name>
<protein>
    <submittedName>
        <fullName evidence="6">Energy transducer TonB</fullName>
    </submittedName>
</protein>
<dbReference type="InterPro" id="IPR006260">
    <property type="entry name" value="TonB/TolA_C"/>
</dbReference>
<gene>
    <name evidence="6" type="ORF">NHF51_15060</name>
</gene>
<evidence type="ECO:0000256" key="4">
    <source>
        <dbReference type="ARBA" id="ARBA00023136"/>
    </source>
</evidence>
<dbReference type="GO" id="GO:0055085">
    <property type="term" value="P:transmembrane transport"/>
    <property type="evidence" value="ECO:0007669"/>
    <property type="project" value="InterPro"/>
</dbReference>
<dbReference type="PROSITE" id="PS52015">
    <property type="entry name" value="TONB_CTD"/>
    <property type="match status" value="1"/>
</dbReference>
<reference evidence="6" key="1">
    <citation type="submission" date="2022-06" db="EMBL/GenBank/DDBJ databases">
        <title>Complete Genome of Aeromonas sp. Strain SOD01 Isolated from an Urban Freshwater Stream.</title>
        <authorList>
            <person name="Williams L.E."/>
            <person name="Brysgel T."/>
            <person name="Capestro E.M."/>
            <person name="Foltz G.V."/>
            <person name="Gardner A.E."/>
            <person name="Ingrassia J."/>
            <person name="Peterson E."/>
            <person name="Arruda J."/>
            <person name="Flaherty I."/>
            <person name="Hunt M."/>
            <person name="Pappas G."/>
            <person name="Ramsaran S."/>
            <person name="Rocha M."/>
        </authorList>
    </citation>
    <scope>NUCLEOTIDE SEQUENCE</scope>
    <source>
        <strain evidence="6">SOD01</strain>
    </source>
</reference>
<organism evidence="6 7">
    <name type="scientific">Aeromonas encheleia</name>
    <dbReference type="NCBI Taxonomy" id="73010"/>
    <lineage>
        <taxon>Bacteria</taxon>
        <taxon>Pseudomonadati</taxon>
        <taxon>Pseudomonadota</taxon>
        <taxon>Gammaproteobacteria</taxon>
        <taxon>Aeromonadales</taxon>
        <taxon>Aeromonadaceae</taxon>
        <taxon>Aeromonas</taxon>
    </lineage>
</organism>
<proteinExistence type="predicted"/>
<evidence type="ECO:0000259" key="5">
    <source>
        <dbReference type="PROSITE" id="PS52015"/>
    </source>
</evidence>
<dbReference type="GO" id="GO:0016020">
    <property type="term" value="C:membrane"/>
    <property type="evidence" value="ECO:0007669"/>
    <property type="project" value="UniProtKB-SubCell"/>
</dbReference>
<dbReference type="SUPFAM" id="SSF74653">
    <property type="entry name" value="TolA/TonB C-terminal domain"/>
    <property type="match status" value="1"/>
</dbReference>
<dbReference type="Gene3D" id="3.30.2420.10">
    <property type="entry name" value="TonB"/>
    <property type="match status" value="1"/>
</dbReference>
<feature type="domain" description="TonB C-terminal" evidence="5">
    <location>
        <begin position="41"/>
        <end position="131"/>
    </location>
</feature>
<evidence type="ECO:0000313" key="7">
    <source>
        <dbReference type="Proteomes" id="UP001056890"/>
    </source>
</evidence>
<dbReference type="RefSeq" id="WP_252994832.1">
    <property type="nucleotide sequence ID" value="NZ_CP099717.1"/>
</dbReference>
<evidence type="ECO:0000256" key="3">
    <source>
        <dbReference type="ARBA" id="ARBA00022989"/>
    </source>
</evidence>
<dbReference type="Pfam" id="PF03544">
    <property type="entry name" value="TonB_C"/>
    <property type="match status" value="1"/>
</dbReference>
<dbReference type="EMBL" id="CP099717">
    <property type="protein sequence ID" value="USV56655.1"/>
    <property type="molecule type" value="Genomic_DNA"/>
</dbReference>
<comment type="subcellular location">
    <subcellularLocation>
        <location evidence="1">Membrane</location>
        <topology evidence="1">Single-pass membrane protein</topology>
    </subcellularLocation>
</comment>
<dbReference type="Proteomes" id="UP001056890">
    <property type="component" value="Chromosome"/>
</dbReference>